<keyword evidence="2" id="KW-0472">Membrane</keyword>
<keyword evidence="2" id="KW-1133">Transmembrane helix</keyword>
<accession>A0A852ZGW5</accession>
<dbReference type="EMBL" id="JACBZH010000001">
    <property type="protein sequence ID" value="NYH91148.1"/>
    <property type="molecule type" value="Genomic_DNA"/>
</dbReference>
<evidence type="ECO:0000256" key="1">
    <source>
        <dbReference type="SAM" id="MobiDB-lite"/>
    </source>
</evidence>
<organism evidence="4 5">
    <name type="scientific">Actinopolymorpha rutila</name>
    <dbReference type="NCBI Taxonomy" id="446787"/>
    <lineage>
        <taxon>Bacteria</taxon>
        <taxon>Bacillati</taxon>
        <taxon>Actinomycetota</taxon>
        <taxon>Actinomycetes</taxon>
        <taxon>Propionibacteriales</taxon>
        <taxon>Actinopolymorphaceae</taxon>
        <taxon>Actinopolymorpha</taxon>
    </lineage>
</organism>
<sequence length="344" mass="38107">MGVRAATRRSSVPRHAVRWLPPPEERDQRCRSTCEQGIGDRVAFTSSQSEQLVVEQGDGLTRSQGELAVAQGAAVAQPIAYGLQMKRRRPWGAYGLMWLTLGVYHLVWWYKIHNEMNQFDPRQQIKPITSLAAQFFGISTLVDRCTWRPDRSGAAVHRPTGQRIRWTWTAPVLPAGDARRLLPVGDQQGHRRVQGCAGRRARSAVPVMKRGLSVRRPWGQRGRAGSASATRLDDGLSDGSVDHGKWTRQRALEVGSGQTPHLRGDGPRRQPGGLERVRRPWRQGAPDDSDVQRLAARIAPGAPVVELGSSRAETFLWGRWMGPPTGPRIWCCGSTRSMFPAAGS</sequence>
<evidence type="ECO:0000259" key="3">
    <source>
        <dbReference type="Pfam" id="PF14018"/>
    </source>
</evidence>
<keyword evidence="2" id="KW-0812">Transmembrane</keyword>
<proteinExistence type="predicted"/>
<dbReference type="AlphaFoldDB" id="A0A852ZGW5"/>
<feature type="domain" description="DUF4234" evidence="3">
    <location>
        <begin position="92"/>
        <end position="136"/>
    </location>
</feature>
<feature type="region of interest" description="Disordered" evidence="1">
    <location>
        <begin position="1"/>
        <end position="30"/>
    </location>
</feature>
<name>A0A852ZGW5_9ACTN</name>
<dbReference type="Proteomes" id="UP000579605">
    <property type="component" value="Unassembled WGS sequence"/>
</dbReference>
<evidence type="ECO:0000313" key="4">
    <source>
        <dbReference type="EMBL" id="NYH91148.1"/>
    </source>
</evidence>
<dbReference type="RefSeq" id="WP_420360727.1">
    <property type="nucleotide sequence ID" value="NZ_BAAARR010000009.1"/>
</dbReference>
<comment type="caution">
    <text evidence="4">The sequence shown here is derived from an EMBL/GenBank/DDBJ whole genome shotgun (WGS) entry which is preliminary data.</text>
</comment>
<evidence type="ECO:0000313" key="5">
    <source>
        <dbReference type="Proteomes" id="UP000579605"/>
    </source>
</evidence>
<evidence type="ECO:0000256" key="2">
    <source>
        <dbReference type="SAM" id="Phobius"/>
    </source>
</evidence>
<keyword evidence="5" id="KW-1185">Reference proteome</keyword>
<dbReference type="Pfam" id="PF14018">
    <property type="entry name" value="DUF4234"/>
    <property type="match status" value="1"/>
</dbReference>
<gene>
    <name evidence="4" type="ORF">F4554_003786</name>
</gene>
<feature type="region of interest" description="Disordered" evidence="1">
    <location>
        <begin position="216"/>
        <end position="290"/>
    </location>
</feature>
<protein>
    <recommendedName>
        <fullName evidence="3">DUF4234 domain-containing protein</fullName>
    </recommendedName>
</protein>
<feature type="transmembrane region" description="Helical" evidence="2">
    <location>
        <begin position="91"/>
        <end position="110"/>
    </location>
</feature>
<reference evidence="4 5" key="1">
    <citation type="submission" date="2020-07" db="EMBL/GenBank/DDBJ databases">
        <title>Sequencing the genomes of 1000 actinobacteria strains.</title>
        <authorList>
            <person name="Klenk H.-P."/>
        </authorList>
    </citation>
    <scope>NUCLEOTIDE SEQUENCE [LARGE SCALE GENOMIC DNA]</scope>
    <source>
        <strain evidence="4 5">DSM 18448</strain>
    </source>
</reference>
<dbReference type="InterPro" id="IPR025328">
    <property type="entry name" value="DUF4234"/>
</dbReference>